<dbReference type="Proteomes" id="UP000275846">
    <property type="component" value="Unassembled WGS sequence"/>
</dbReference>
<proteinExistence type="predicted"/>
<evidence type="ECO:0000313" key="4">
    <source>
        <dbReference type="WBParaSite" id="SSLN_0000285601-mRNA-1"/>
    </source>
</evidence>
<name>A0A183SEX1_SCHSO</name>
<evidence type="ECO:0000256" key="1">
    <source>
        <dbReference type="SAM" id="MobiDB-lite"/>
    </source>
</evidence>
<reference evidence="4" key="1">
    <citation type="submission" date="2016-06" db="UniProtKB">
        <authorList>
            <consortium name="WormBaseParasite"/>
        </authorList>
    </citation>
    <scope>IDENTIFICATION</scope>
</reference>
<protein>
    <submittedName>
        <fullName evidence="4">Secreted protein</fullName>
    </submittedName>
</protein>
<evidence type="ECO:0000313" key="2">
    <source>
        <dbReference type="EMBL" id="VDL89154.1"/>
    </source>
</evidence>
<accession>A0A183SEX1</accession>
<evidence type="ECO:0000313" key="3">
    <source>
        <dbReference type="Proteomes" id="UP000275846"/>
    </source>
</evidence>
<reference evidence="2 3" key="2">
    <citation type="submission" date="2018-11" db="EMBL/GenBank/DDBJ databases">
        <authorList>
            <consortium name="Pathogen Informatics"/>
        </authorList>
    </citation>
    <scope>NUCLEOTIDE SEQUENCE [LARGE SCALE GENOMIC DNA]</scope>
    <source>
        <strain evidence="2 3">NST_G2</strain>
    </source>
</reference>
<feature type="compositionally biased region" description="Pro residues" evidence="1">
    <location>
        <begin position="81"/>
        <end position="95"/>
    </location>
</feature>
<sequence>MLLWSPLTGTQLSSAVPRSWALLRGHNPRYRHDQPTKRGESIRRCFCLHIRLPTLTPGINYVTPTIIDNTSQYSSPVTSTSPPPPLPPSPMGTLS</sequence>
<dbReference type="WBParaSite" id="SSLN_0000285601-mRNA-1">
    <property type="protein sequence ID" value="SSLN_0000285601-mRNA-1"/>
    <property type="gene ID" value="SSLN_0000285601"/>
</dbReference>
<feature type="compositionally biased region" description="Low complexity" evidence="1">
    <location>
        <begin position="70"/>
        <end position="80"/>
    </location>
</feature>
<dbReference type="AlphaFoldDB" id="A0A183SEX1"/>
<keyword evidence="3" id="KW-1185">Reference proteome</keyword>
<feature type="region of interest" description="Disordered" evidence="1">
    <location>
        <begin position="70"/>
        <end position="95"/>
    </location>
</feature>
<gene>
    <name evidence="2" type="ORF">SSLN_LOCUS2769</name>
</gene>
<organism evidence="4">
    <name type="scientific">Schistocephalus solidus</name>
    <name type="common">Tapeworm</name>
    <dbReference type="NCBI Taxonomy" id="70667"/>
    <lineage>
        <taxon>Eukaryota</taxon>
        <taxon>Metazoa</taxon>
        <taxon>Spiralia</taxon>
        <taxon>Lophotrochozoa</taxon>
        <taxon>Platyhelminthes</taxon>
        <taxon>Cestoda</taxon>
        <taxon>Eucestoda</taxon>
        <taxon>Diphyllobothriidea</taxon>
        <taxon>Diphyllobothriidae</taxon>
        <taxon>Schistocephalus</taxon>
    </lineage>
</organism>
<dbReference type="EMBL" id="UYSU01032331">
    <property type="protein sequence ID" value="VDL89154.1"/>
    <property type="molecule type" value="Genomic_DNA"/>
</dbReference>